<organism evidence="1">
    <name type="scientific">hydrothermal vent metagenome</name>
    <dbReference type="NCBI Taxonomy" id="652676"/>
    <lineage>
        <taxon>unclassified sequences</taxon>
        <taxon>metagenomes</taxon>
        <taxon>ecological metagenomes</taxon>
    </lineage>
</organism>
<protein>
    <submittedName>
        <fullName evidence="1">Uncharacterized protein</fullName>
    </submittedName>
</protein>
<proteinExistence type="predicted"/>
<dbReference type="AlphaFoldDB" id="A0A170PPL6"/>
<dbReference type="EMBL" id="CZQE01000293">
    <property type="protein sequence ID" value="CUS45712.1"/>
    <property type="molecule type" value="Genomic_DNA"/>
</dbReference>
<evidence type="ECO:0000313" key="1">
    <source>
        <dbReference type="EMBL" id="CUS45712.1"/>
    </source>
</evidence>
<reference evidence="1" key="1">
    <citation type="submission" date="2015-10" db="EMBL/GenBank/DDBJ databases">
        <authorList>
            <person name="Gilbert D.G."/>
        </authorList>
    </citation>
    <scope>NUCLEOTIDE SEQUENCE</scope>
</reference>
<sequence length="43" mass="4737">MSRRRETASVGIMHRRFVVDDQNAHWGTAVVNVIEGPSALAMA</sequence>
<name>A0A170PPL6_9ZZZZ</name>
<gene>
    <name evidence="1" type="ORF">MGWOODY_Smn445</name>
</gene>
<accession>A0A170PPL6</accession>